<organism evidence="10 11">
    <name type="scientific">Dioscorea zingiberensis</name>
    <dbReference type="NCBI Taxonomy" id="325984"/>
    <lineage>
        <taxon>Eukaryota</taxon>
        <taxon>Viridiplantae</taxon>
        <taxon>Streptophyta</taxon>
        <taxon>Embryophyta</taxon>
        <taxon>Tracheophyta</taxon>
        <taxon>Spermatophyta</taxon>
        <taxon>Magnoliopsida</taxon>
        <taxon>Liliopsida</taxon>
        <taxon>Dioscoreales</taxon>
        <taxon>Dioscoreaceae</taxon>
        <taxon>Dioscorea</taxon>
    </lineage>
</organism>
<reference evidence="10" key="1">
    <citation type="submission" date="2021-03" db="EMBL/GenBank/DDBJ databases">
        <authorList>
            <person name="Li Z."/>
            <person name="Yang C."/>
        </authorList>
    </citation>
    <scope>NUCLEOTIDE SEQUENCE</scope>
    <source>
        <strain evidence="10">Dzin_1.0</strain>
        <tissue evidence="10">Leaf</tissue>
    </source>
</reference>
<evidence type="ECO:0000313" key="11">
    <source>
        <dbReference type="Proteomes" id="UP001085076"/>
    </source>
</evidence>
<evidence type="ECO:0000256" key="6">
    <source>
        <dbReference type="ARBA" id="ARBA00023187"/>
    </source>
</evidence>
<keyword evidence="5 8" id="KW-0862">Zinc</keyword>
<feature type="region of interest" description="Disordered" evidence="9">
    <location>
        <begin position="167"/>
        <end position="188"/>
    </location>
</feature>
<keyword evidence="3 8" id="KW-0479">Metal-binding</keyword>
<evidence type="ECO:0000256" key="7">
    <source>
        <dbReference type="ARBA" id="ARBA00023242"/>
    </source>
</evidence>
<dbReference type="GO" id="GO:0046872">
    <property type="term" value="F:metal ion binding"/>
    <property type="evidence" value="ECO:0007669"/>
    <property type="project" value="UniProtKB-KW"/>
</dbReference>
<comment type="similarity">
    <text evidence="8">Belongs to the CWC16 family. YJU2 subfamily.</text>
</comment>
<dbReference type="AlphaFoldDB" id="A0A9D5D6H3"/>
<feature type="binding site" evidence="8">
    <location>
        <position position="102"/>
    </location>
    <ligand>
        <name>Zn(2+)</name>
        <dbReference type="ChEBI" id="CHEBI:29105"/>
    </ligand>
</feature>
<evidence type="ECO:0000256" key="3">
    <source>
        <dbReference type="ARBA" id="ARBA00022723"/>
    </source>
</evidence>
<feature type="binding site" evidence="8">
    <location>
        <position position="139"/>
    </location>
    <ligand>
        <name>Zn(2+)</name>
        <dbReference type="ChEBI" id="CHEBI:29105"/>
    </ligand>
</feature>
<name>A0A9D5D6H3_9LILI</name>
<feature type="binding site" evidence="8">
    <location>
        <position position="99"/>
    </location>
    <ligand>
        <name>Zn(2+)</name>
        <dbReference type="ChEBI" id="CHEBI:29105"/>
    </ligand>
</feature>
<keyword evidence="2" id="KW-0507">mRNA processing</keyword>
<comment type="function">
    <text evidence="8">Part of the spliceosome which catalyzes two sequential transesterification reactions, first the excision of the non-coding intron from pre-mRNA and then the ligation of the coding exons to form the mature mRNA. Plays a role in stabilizing the structure of the spliceosome catalytic core and docking of the branch helix into the active site, producing 5'-exon and lariat intron-3'-intermediates.</text>
</comment>
<dbReference type="Pfam" id="PF04502">
    <property type="entry name" value="Saf4_Yju2"/>
    <property type="match status" value="2"/>
</dbReference>
<comment type="subcellular location">
    <subcellularLocation>
        <location evidence="1 8">Nucleus</location>
    </subcellularLocation>
</comment>
<keyword evidence="6" id="KW-0508">mRNA splicing</keyword>
<dbReference type="GO" id="GO:0000349">
    <property type="term" value="P:generation of catalytic spliceosome for first transesterification step"/>
    <property type="evidence" value="ECO:0007669"/>
    <property type="project" value="UniProtKB-UniRule"/>
</dbReference>
<feature type="compositionally biased region" description="Basic and acidic residues" evidence="9">
    <location>
        <begin position="174"/>
        <end position="183"/>
    </location>
</feature>
<evidence type="ECO:0000256" key="4">
    <source>
        <dbReference type="ARBA" id="ARBA00022728"/>
    </source>
</evidence>
<evidence type="ECO:0000256" key="2">
    <source>
        <dbReference type="ARBA" id="ARBA00022664"/>
    </source>
</evidence>
<comment type="caution">
    <text evidence="10">The sequence shown here is derived from an EMBL/GenBank/DDBJ whole genome shotgun (WGS) entry which is preliminary data.</text>
</comment>
<proteinExistence type="inferred from homology"/>
<sequence length="393" mass="45526">MFWKLQTYLGIQIFRFYFKCTKCSAEITFKTDPQNSDYVVESGAARNFEPWRDEEDMGERKVLNKYYPPDFDPAKIPRRRQPKNQQIKVRMMLPMSIRCSTCGTYIYKGTKFNSRKEDVIGETYLGIQIFRFYFKCTKCSAEITFKTDPQNSDYVVESGAARNFEPWRDEEDATEKAKRKREEEEMGDAMKSLENRAMDSKQDMDILAALEEMKSMKSRHATVSIDLMLQTLQRSADMKDKKIMEEDEELIKSIIFQGSKDFVRRIDDDNDEEDLDEILHQPFDKACDSLNSETKIKHVSDIPARVGNPTDSLVKASIFNASKSGDTGRPSLLLKPKFVLKPKPVIDNAIKKPRLEPTENDRPNDEVKIDLKENNTCTGLQSLYLNYDTDDSE</sequence>
<evidence type="ECO:0000256" key="9">
    <source>
        <dbReference type="SAM" id="MobiDB-lite"/>
    </source>
</evidence>
<evidence type="ECO:0000256" key="5">
    <source>
        <dbReference type="ARBA" id="ARBA00022833"/>
    </source>
</evidence>
<protein>
    <recommendedName>
        <fullName evidence="8">Splicing factor YJU2</fullName>
    </recommendedName>
</protein>
<reference evidence="10" key="2">
    <citation type="journal article" date="2022" name="Hortic Res">
        <title>The genome of Dioscorea zingiberensis sheds light on the biosynthesis, origin and evolution of the medicinally important diosgenin saponins.</title>
        <authorList>
            <person name="Li Y."/>
            <person name="Tan C."/>
            <person name="Li Z."/>
            <person name="Guo J."/>
            <person name="Li S."/>
            <person name="Chen X."/>
            <person name="Wang C."/>
            <person name="Dai X."/>
            <person name="Yang H."/>
            <person name="Song W."/>
            <person name="Hou L."/>
            <person name="Xu J."/>
            <person name="Tong Z."/>
            <person name="Xu A."/>
            <person name="Yuan X."/>
            <person name="Wang W."/>
            <person name="Yang Q."/>
            <person name="Chen L."/>
            <person name="Sun Z."/>
            <person name="Wang K."/>
            <person name="Pan B."/>
            <person name="Chen J."/>
            <person name="Bao Y."/>
            <person name="Liu F."/>
            <person name="Qi X."/>
            <person name="Gang D.R."/>
            <person name="Wen J."/>
            <person name="Li J."/>
        </authorList>
    </citation>
    <scope>NUCLEOTIDE SEQUENCE</scope>
    <source>
        <strain evidence="10">Dzin_1.0</strain>
    </source>
</reference>
<dbReference type="PANTHER" id="PTHR12111:SF1">
    <property type="entry name" value="SPLICING FACTOR YJU2"/>
    <property type="match status" value="1"/>
</dbReference>
<dbReference type="OrthoDB" id="674963at2759"/>
<dbReference type="EMBL" id="JAGGNH010000001">
    <property type="protein sequence ID" value="KAJ0984970.1"/>
    <property type="molecule type" value="Genomic_DNA"/>
</dbReference>
<dbReference type="HAMAP" id="MF_03226">
    <property type="entry name" value="YJU2"/>
    <property type="match status" value="1"/>
</dbReference>
<evidence type="ECO:0000313" key="10">
    <source>
        <dbReference type="EMBL" id="KAJ0984970.1"/>
    </source>
</evidence>
<dbReference type="InterPro" id="IPR007590">
    <property type="entry name" value="Saf4/Yju2"/>
</dbReference>
<keyword evidence="7 8" id="KW-0539">Nucleus</keyword>
<evidence type="ECO:0000256" key="8">
    <source>
        <dbReference type="HAMAP-Rule" id="MF_03226"/>
    </source>
</evidence>
<evidence type="ECO:0000256" key="1">
    <source>
        <dbReference type="ARBA" id="ARBA00004123"/>
    </source>
</evidence>
<dbReference type="PANTHER" id="PTHR12111">
    <property type="entry name" value="SPLICING FACTOR YJU2"/>
    <property type="match status" value="1"/>
</dbReference>
<feature type="region of interest" description="Disordered" evidence="9">
    <location>
        <begin position="352"/>
        <end position="372"/>
    </location>
</feature>
<keyword evidence="4 8" id="KW-0747">Spliceosome</keyword>
<accession>A0A9D5D6H3</accession>
<dbReference type="InterPro" id="IPR043701">
    <property type="entry name" value="Yju2"/>
</dbReference>
<keyword evidence="11" id="KW-1185">Reference proteome</keyword>
<gene>
    <name evidence="10" type="ORF">J5N97_003326</name>
</gene>
<comment type="subunit">
    <text evidence="8">Component of the spliceosome. Present in the activated B complex, the catalytically activated B* complex which catalyzes the branching, the catalytic step 1 C complex catalyzing the exon ligation, and the postcatalytic P complex containing the ligated exons (mRNA) and the excised lariat intron.</text>
</comment>
<dbReference type="GO" id="GO:0071006">
    <property type="term" value="C:U2-type catalytic step 1 spliceosome"/>
    <property type="evidence" value="ECO:0007669"/>
    <property type="project" value="UniProtKB-UniRule"/>
</dbReference>
<dbReference type="Proteomes" id="UP001085076">
    <property type="component" value="Miscellaneous, Linkage group lg01"/>
</dbReference>
<feature type="binding site" evidence="8">
    <location>
        <position position="136"/>
    </location>
    <ligand>
        <name>Zn(2+)</name>
        <dbReference type="ChEBI" id="CHEBI:29105"/>
    </ligand>
</feature>